<feature type="domain" description="TF-B3" evidence="6">
    <location>
        <begin position="178"/>
        <end position="262"/>
    </location>
</feature>
<dbReference type="GO" id="GO:0005634">
    <property type="term" value="C:nucleus"/>
    <property type="evidence" value="ECO:0007669"/>
    <property type="project" value="UniProtKB-SubCell"/>
</dbReference>
<organism evidence="7 8">
    <name type="scientific">Clitoria ternatea</name>
    <name type="common">Butterfly pea</name>
    <dbReference type="NCBI Taxonomy" id="43366"/>
    <lineage>
        <taxon>Eukaryota</taxon>
        <taxon>Viridiplantae</taxon>
        <taxon>Streptophyta</taxon>
        <taxon>Embryophyta</taxon>
        <taxon>Tracheophyta</taxon>
        <taxon>Spermatophyta</taxon>
        <taxon>Magnoliopsida</taxon>
        <taxon>eudicotyledons</taxon>
        <taxon>Gunneridae</taxon>
        <taxon>Pentapetalae</taxon>
        <taxon>rosids</taxon>
        <taxon>fabids</taxon>
        <taxon>Fabales</taxon>
        <taxon>Fabaceae</taxon>
        <taxon>Papilionoideae</taxon>
        <taxon>50 kb inversion clade</taxon>
        <taxon>NPAAA clade</taxon>
        <taxon>indigoferoid/millettioid clade</taxon>
        <taxon>Phaseoleae</taxon>
        <taxon>Clitoria</taxon>
    </lineage>
</organism>
<reference evidence="7 8" key="1">
    <citation type="submission" date="2024-01" db="EMBL/GenBank/DDBJ databases">
        <title>The genomes of 5 underutilized Papilionoideae crops provide insights into root nodulation and disease resistance.</title>
        <authorList>
            <person name="Yuan L."/>
        </authorList>
    </citation>
    <scope>NUCLEOTIDE SEQUENCE [LARGE SCALE GENOMIC DNA]</scope>
    <source>
        <strain evidence="7">LY-2023</strain>
        <tissue evidence="7">Leaf</tissue>
    </source>
</reference>
<keyword evidence="5" id="KW-0539">Nucleus</keyword>
<evidence type="ECO:0000256" key="5">
    <source>
        <dbReference type="ARBA" id="ARBA00023242"/>
    </source>
</evidence>
<keyword evidence="4" id="KW-0804">Transcription</keyword>
<dbReference type="CDD" id="cd10017">
    <property type="entry name" value="B3_DNA"/>
    <property type="match status" value="1"/>
</dbReference>
<feature type="domain" description="TF-B3" evidence="6">
    <location>
        <begin position="8"/>
        <end position="101"/>
    </location>
</feature>
<evidence type="ECO:0000256" key="4">
    <source>
        <dbReference type="ARBA" id="ARBA00023163"/>
    </source>
</evidence>
<dbReference type="Pfam" id="PF02362">
    <property type="entry name" value="B3"/>
    <property type="match status" value="1"/>
</dbReference>
<evidence type="ECO:0000313" key="7">
    <source>
        <dbReference type="EMBL" id="KAK7284261.1"/>
    </source>
</evidence>
<dbReference type="Gene3D" id="2.40.330.10">
    <property type="entry name" value="DNA-binding pseudobarrel domain"/>
    <property type="match status" value="2"/>
</dbReference>
<dbReference type="InterPro" id="IPR015300">
    <property type="entry name" value="DNA-bd_pseudobarrel_sf"/>
</dbReference>
<sequence>MVSHKTLQEFFKVFLPNTGSTQLQIPRSFTKFYNGATPRKATLVDQDRNSWEIYVEKIEERLIFKNGWQQFAKEKDLEEGDFLVFQYDGSSAFAVKIFSKNGCIKVAEPATSGAVDPIVILDQSCTIKKRGPSEGACSKSKRAYVENGNHIEIKPRLAKGFPVKDPHFEIIFISWKLRVELPGKLIQKLNIKLNPKMNIRDGYGNIWPVAIITENNRQFFGDGWSNFRQRNNIEKGYRCDFQFVIDKENVAHELLVSVYPPPSKTRSKA</sequence>
<dbReference type="PANTHER" id="PTHR31920:SF149">
    <property type="entry name" value="B3 DOMAIN-CONTAINING PROTEIN OS01G0723500-LIKE ISOFORM X1"/>
    <property type="match status" value="1"/>
</dbReference>
<dbReference type="SUPFAM" id="SSF101936">
    <property type="entry name" value="DNA-binding pseudobarrel domain"/>
    <property type="match status" value="2"/>
</dbReference>
<dbReference type="PROSITE" id="PS50863">
    <property type="entry name" value="B3"/>
    <property type="match status" value="2"/>
</dbReference>
<proteinExistence type="predicted"/>
<gene>
    <name evidence="7" type="ORF">RJT34_19005</name>
</gene>
<keyword evidence="3" id="KW-0238">DNA-binding</keyword>
<dbReference type="EMBL" id="JAYKXN010000005">
    <property type="protein sequence ID" value="KAK7284261.1"/>
    <property type="molecule type" value="Genomic_DNA"/>
</dbReference>
<dbReference type="Proteomes" id="UP001359559">
    <property type="component" value="Unassembled WGS sequence"/>
</dbReference>
<accession>A0AAN9IQF9</accession>
<keyword evidence="2" id="KW-0805">Transcription regulation</keyword>
<evidence type="ECO:0000256" key="3">
    <source>
        <dbReference type="ARBA" id="ARBA00023125"/>
    </source>
</evidence>
<comment type="caution">
    <text evidence="7">The sequence shown here is derived from an EMBL/GenBank/DDBJ whole genome shotgun (WGS) entry which is preliminary data.</text>
</comment>
<protein>
    <recommendedName>
        <fullName evidence="6">TF-B3 domain-containing protein</fullName>
    </recommendedName>
</protein>
<evidence type="ECO:0000256" key="2">
    <source>
        <dbReference type="ARBA" id="ARBA00023015"/>
    </source>
</evidence>
<dbReference type="AlphaFoldDB" id="A0AAN9IQF9"/>
<comment type="subcellular location">
    <subcellularLocation>
        <location evidence="1">Nucleus</location>
    </subcellularLocation>
</comment>
<dbReference type="PANTHER" id="PTHR31920">
    <property type="entry name" value="B3 DOMAIN-CONTAINING"/>
    <property type="match status" value="1"/>
</dbReference>
<keyword evidence="8" id="KW-1185">Reference proteome</keyword>
<evidence type="ECO:0000256" key="1">
    <source>
        <dbReference type="ARBA" id="ARBA00004123"/>
    </source>
</evidence>
<dbReference type="InterPro" id="IPR003340">
    <property type="entry name" value="B3_DNA-bd"/>
</dbReference>
<evidence type="ECO:0000259" key="6">
    <source>
        <dbReference type="PROSITE" id="PS50863"/>
    </source>
</evidence>
<dbReference type="InterPro" id="IPR050655">
    <property type="entry name" value="Plant_B3_domain"/>
</dbReference>
<evidence type="ECO:0000313" key="8">
    <source>
        <dbReference type="Proteomes" id="UP001359559"/>
    </source>
</evidence>
<name>A0AAN9IQF9_CLITE</name>
<dbReference type="GO" id="GO:0003677">
    <property type="term" value="F:DNA binding"/>
    <property type="evidence" value="ECO:0007669"/>
    <property type="project" value="UniProtKB-KW"/>
</dbReference>
<dbReference type="SMART" id="SM01019">
    <property type="entry name" value="B3"/>
    <property type="match status" value="2"/>
</dbReference>